<dbReference type="SUPFAM" id="SSF47413">
    <property type="entry name" value="lambda repressor-like DNA-binding domains"/>
    <property type="match status" value="1"/>
</dbReference>
<dbReference type="PANTHER" id="PTHR30146:SF148">
    <property type="entry name" value="HTH-TYPE TRANSCRIPTIONAL REPRESSOR PURR-RELATED"/>
    <property type="match status" value="1"/>
</dbReference>
<keyword evidence="2" id="KW-0805">Transcription regulation</keyword>
<dbReference type="Pfam" id="PF00356">
    <property type="entry name" value="LacI"/>
    <property type="match status" value="1"/>
</dbReference>
<name>A0A919Q1Y3_9MICO</name>
<organism evidence="6 7">
    <name type="scientific">Demequina activiva</name>
    <dbReference type="NCBI Taxonomy" id="1582364"/>
    <lineage>
        <taxon>Bacteria</taxon>
        <taxon>Bacillati</taxon>
        <taxon>Actinomycetota</taxon>
        <taxon>Actinomycetes</taxon>
        <taxon>Micrococcales</taxon>
        <taxon>Demequinaceae</taxon>
        <taxon>Demequina</taxon>
    </lineage>
</organism>
<dbReference type="InterPro" id="IPR000843">
    <property type="entry name" value="HTH_LacI"/>
</dbReference>
<dbReference type="AlphaFoldDB" id="A0A919Q1Y3"/>
<feature type="domain" description="HTH lacI-type" evidence="5">
    <location>
        <begin position="6"/>
        <end position="63"/>
    </location>
</feature>
<evidence type="ECO:0000256" key="2">
    <source>
        <dbReference type="ARBA" id="ARBA00023015"/>
    </source>
</evidence>
<dbReference type="InterPro" id="IPR010982">
    <property type="entry name" value="Lambda_DNA-bd_dom_sf"/>
</dbReference>
<reference evidence="6" key="1">
    <citation type="submission" date="2021-01" db="EMBL/GenBank/DDBJ databases">
        <title>Whole genome shotgun sequence of Demequina activiva NBRC 110675.</title>
        <authorList>
            <person name="Komaki H."/>
            <person name="Tamura T."/>
        </authorList>
    </citation>
    <scope>NUCLEOTIDE SEQUENCE</scope>
    <source>
        <strain evidence="6">NBRC 110675</strain>
    </source>
</reference>
<dbReference type="Gene3D" id="3.40.50.2300">
    <property type="match status" value="2"/>
</dbReference>
<dbReference type="Proteomes" id="UP000652354">
    <property type="component" value="Unassembled WGS sequence"/>
</dbReference>
<evidence type="ECO:0000259" key="5">
    <source>
        <dbReference type="PROSITE" id="PS50932"/>
    </source>
</evidence>
<dbReference type="Pfam" id="PF13377">
    <property type="entry name" value="Peripla_BP_3"/>
    <property type="match status" value="1"/>
</dbReference>
<evidence type="ECO:0000313" key="7">
    <source>
        <dbReference type="Proteomes" id="UP000652354"/>
    </source>
</evidence>
<evidence type="ECO:0000256" key="1">
    <source>
        <dbReference type="ARBA" id="ARBA00022491"/>
    </source>
</evidence>
<dbReference type="EMBL" id="BONR01000001">
    <property type="protein sequence ID" value="GIG54134.1"/>
    <property type="molecule type" value="Genomic_DNA"/>
</dbReference>
<dbReference type="InterPro" id="IPR046335">
    <property type="entry name" value="LacI/GalR-like_sensor"/>
</dbReference>
<dbReference type="SMART" id="SM00354">
    <property type="entry name" value="HTH_LACI"/>
    <property type="match status" value="1"/>
</dbReference>
<evidence type="ECO:0000256" key="3">
    <source>
        <dbReference type="ARBA" id="ARBA00023125"/>
    </source>
</evidence>
<dbReference type="InterPro" id="IPR028082">
    <property type="entry name" value="Peripla_BP_I"/>
</dbReference>
<dbReference type="SUPFAM" id="SSF53822">
    <property type="entry name" value="Periplasmic binding protein-like I"/>
    <property type="match status" value="1"/>
</dbReference>
<protein>
    <submittedName>
        <fullName evidence="6">Transcriptional regulator</fullName>
    </submittedName>
</protein>
<dbReference type="CDD" id="cd01392">
    <property type="entry name" value="HTH_LacI"/>
    <property type="match status" value="1"/>
</dbReference>
<dbReference type="GO" id="GO:0000976">
    <property type="term" value="F:transcription cis-regulatory region binding"/>
    <property type="evidence" value="ECO:0007669"/>
    <property type="project" value="TreeGrafter"/>
</dbReference>
<keyword evidence="1" id="KW-0678">Repressor</keyword>
<keyword evidence="7" id="KW-1185">Reference proteome</keyword>
<dbReference type="Gene3D" id="1.10.260.40">
    <property type="entry name" value="lambda repressor-like DNA-binding domains"/>
    <property type="match status" value="1"/>
</dbReference>
<dbReference type="PANTHER" id="PTHR30146">
    <property type="entry name" value="LACI-RELATED TRANSCRIPTIONAL REPRESSOR"/>
    <property type="match status" value="1"/>
</dbReference>
<keyword evidence="4" id="KW-0804">Transcription</keyword>
<sequence length="353" mass="37177">MVRKRVTLAQVAAEAGVAVSTASLVLGGRAADVRISAAAQERVQAAAERLGYRPNAVSVGLRKGRTSTLGFISDSVASSRLAGEMIKGAIEAARDRGFMVFVGETGGNVTLERQLLEAMVDRQVDGVILAALLTHGRELPDGLDQTPAVLLNIAVDDCGDLPVVLPDELQAGRDAAAALIDAGHRDIHLVGSGPGREDVRTISVAAKLRLDGILEVLTAHGLEPASGRAINQWLPPEGYAAVESILESGTPGAIVCFNDRLAMGVYQALQDHGLRIPDDVSVVSFDDASIAGWLRPGLTTVALPHRTMGKRAADVLIDVIEHHRATPDERGPHGVQLVPMPMRVRGSIRDLSA</sequence>
<evidence type="ECO:0000256" key="4">
    <source>
        <dbReference type="ARBA" id="ARBA00023163"/>
    </source>
</evidence>
<dbReference type="PROSITE" id="PS50932">
    <property type="entry name" value="HTH_LACI_2"/>
    <property type="match status" value="1"/>
</dbReference>
<comment type="caution">
    <text evidence="6">The sequence shown here is derived from an EMBL/GenBank/DDBJ whole genome shotgun (WGS) entry which is preliminary data.</text>
</comment>
<dbReference type="CDD" id="cd06288">
    <property type="entry name" value="PBP1_sucrose_transcription_regulator"/>
    <property type="match status" value="1"/>
</dbReference>
<accession>A0A919Q1Y3</accession>
<dbReference type="RefSeq" id="WP_203653633.1">
    <property type="nucleotide sequence ID" value="NZ_BONR01000001.1"/>
</dbReference>
<proteinExistence type="predicted"/>
<dbReference type="GO" id="GO:0003700">
    <property type="term" value="F:DNA-binding transcription factor activity"/>
    <property type="evidence" value="ECO:0007669"/>
    <property type="project" value="TreeGrafter"/>
</dbReference>
<gene>
    <name evidence="6" type="ORF">Dac01nite_08860</name>
</gene>
<keyword evidence="3" id="KW-0238">DNA-binding</keyword>
<evidence type="ECO:0000313" key="6">
    <source>
        <dbReference type="EMBL" id="GIG54134.1"/>
    </source>
</evidence>